<sequence length="57" mass="6192">MPKVKQKKRKQRNSRGSNSDGPDSGLKCMVTKTKRPSEESSGDISVSEVLCKANAVL</sequence>
<dbReference type="Proteomes" id="UP000828390">
    <property type="component" value="Unassembled WGS sequence"/>
</dbReference>
<proteinExistence type="predicted"/>
<accession>A0A9D4RFA8</accession>
<feature type="compositionally biased region" description="Basic residues" evidence="1">
    <location>
        <begin position="1"/>
        <end position="13"/>
    </location>
</feature>
<name>A0A9D4RFA8_DREPO</name>
<dbReference type="EMBL" id="JAIWYP010000002">
    <property type="protein sequence ID" value="KAH3866189.1"/>
    <property type="molecule type" value="Genomic_DNA"/>
</dbReference>
<evidence type="ECO:0000313" key="3">
    <source>
        <dbReference type="Proteomes" id="UP000828390"/>
    </source>
</evidence>
<reference evidence="2" key="2">
    <citation type="submission" date="2020-11" db="EMBL/GenBank/DDBJ databases">
        <authorList>
            <person name="McCartney M.A."/>
            <person name="Auch B."/>
            <person name="Kono T."/>
            <person name="Mallez S."/>
            <person name="Becker A."/>
            <person name="Gohl D.M."/>
            <person name="Silverstein K.A.T."/>
            <person name="Koren S."/>
            <person name="Bechman K.B."/>
            <person name="Herman A."/>
            <person name="Abrahante J.E."/>
            <person name="Garbe J."/>
        </authorList>
    </citation>
    <scope>NUCLEOTIDE SEQUENCE</scope>
    <source>
        <strain evidence="2">Duluth1</strain>
        <tissue evidence="2">Whole animal</tissue>
    </source>
</reference>
<gene>
    <name evidence="2" type="ORF">DPMN_029246</name>
</gene>
<protein>
    <submittedName>
        <fullName evidence="2">Uncharacterized protein</fullName>
    </submittedName>
</protein>
<reference evidence="2" key="1">
    <citation type="journal article" date="2019" name="bioRxiv">
        <title>The Genome of the Zebra Mussel, Dreissena polymorpha: A Resource for Invasive Species Research.</title>
        <authorList>
            <person name="McCartney M.A."/>
            <person name="Auch B."/>
            <person name="Kono T."/>
            <person name="Mallez S."/>
            <person name="Zhang Y."/>
            <person name="Obille A."/>
            <person name="Becker A."/>
            <person name="Abrahante J.E."/>
            <person name="Garbe J."/>
            <person name="Badalamenti J.P."/>
            <person name="Herman A."/>
            <person name="Mangelson H."/>
            <person name="Liachko I."/>
            <person name="Sullivan S."/>
            <person name="Sone E.D."/>
            <person name="Koren S."/>
            <person name="Silverstein K.A.T."/>
            <person name="Beckman K.B."/>
            <person name="Gohl D.M."/>
        </authorList>
    </citation>
    <scope>NUCLEOTIDE SEQUENCE</scope>
    <source>
        <strain evidence="2">Duluth1</strain>
        <tissue evidence="2">Whole animal</tissue>
    </source>
</reference>
<feature type="region of interest" description="Disordered" evidence="1">
    <location>
        <begin position="1"/>
        <end position="45"/>
    </location>
</feature>
<comment type="caution">
    <text evidence="2">The sequence shown here is derived from an EMBL/GenBank/DDBJ whole genome shotgun (WGS) entry which is preliminary data.</text>
</comment>
<evidence type="ECO:0000256" key="1">
    <source>
        <dbReference type="SAM" id="MobiDB-lite"/>
    </source>
</evidence>
<evidence type="ECO:0000313" key="2">
    <source>
        <dbReference type="EMBL" id="KAH3866189.1"/>
    </source>
</evidence>
<organism evidence="2 3">
    <name type="scientific">Dreissena polymorpha</name>
    <name type="common">Zebra mussel</name>
    <name type="synonym">Mytilus polymorpha</name>
    <dbReference type="NCBI Taxonomy" id="45954"/>
    <lineage>
        <taxon>Eukaryota</taxon>
        <taxon>Metazoa</taxon>
        <taxon>Spiralia</taxon>
        <taxon>Lophotrochozoa</taxon>
        <taxon>Mollusca</taxon>
        <taxon>Bivalvia</taxon>
        <taxon>Autobranchia</taxon>
        <taxon>Heteroconchia</taxon>
        <taxon>Euheterodonta</taxon>
        <taxon>Imparidentia</taxon>
        <taxon>Neoheterodontei</taxon>
        <taxon>Myida</taxon>
        <taxon>Dreissenoidea</taxon>
        <taxon>Dreissenidae</taxon>
        <taxon>Dreissena</taxon>
    </lineage>
</organism>
<keyword evidence="3" id="KW-1185">Reference proteome</keyword>
<dbReference type="AlphaFoldDB" id="A0A9D4RFA8"/>